<evidence type="ECO:0000256" key="1">
    <source>
        <dbReference type="SAM" id="MobiDB-lite"/>
    </source>
</evidence>
<evidence type="ECO:0000313" key="2">
    <source>
        <dbReference type="EMBL" id="TQK79719.1"/>
    </source>
</evidence>
<accession>A0A542SYM1</accession>
<dbReference type="AlphaFoldDB" id="A0A542SYM1"/>
<dbReference type="EMBL" id="VFNX01000004">
    <property type="protein sequence ID" value="TQK79719.1"/>
    <property type="molecule type" value="Genomic_DNA"/>
</dbReference>
<proteinExistence type="predicted"/>
<feature type="region of interest" description="Disordered" evidence="1">
    <location>
        <begin position="1"/>
        <end position="52"/>
    </location>
</feature>
<reference evidence="2 3" key="1">
    <citation type="submission" date="2019-06" db="EMBL/GenBank/DDBJ databases">
        <title>Sequencing the genomes of 1000 actinobacteria strains.</title>
        <authorList>
            <person name="Klenk H.-P."/>
        </authorList>
    </citation>
    <scope>NUCLEOTIDE SEQUENCE [LARGE SCALE GENOMIC DNA]</scope>
    <source>
        <strain evidence="2 3">DSM 41929</strain>
    </source>
</reference>
<gene>
    <name evidence="2" type="ORF">FB563_7568</name>
</gene>
<keyword evidence="3" id="KW-1185">Reference proteome</keyword>
<feature type="compositionally biased region" description="Gly residues" evidence="1">
    <location>
        <begin position="1"/>
        <end position="12"/>
    </location>
</feature>
<organism evidence="2 3">
    <name type="scientific">Streptomyces puniciscabiei</name>
    <dbReference type="NCBI Taxonomy" id="164348"/>
    <lineage>
        <taxon>Bacteria</taxon>
        <taxon>Bacillati</taxon>
        <taxon>Actinomycetota</taxon>
        <taxon>Actinomycetes</taxon>
        <taxon>Kitasatosporales</taxon>
        <taxon>Streptomycetaceae</taxon>
        <taxon>Streptomyces</taxon>
    </lineage>
</organism>
<evidence type="ECO:0000313" key="3">
    <source>
        <dbReference type="Proteomes" id="UP000318103"/>
    </source>
</evidence>
<name>A0A542SYM1_9ACTN</name>
<protein>
    <submittedName>
        <fullName evidence="2">Uncharacterized protein</fullName>
    </submittedName>
</protein>
<comment type="caution">
    <text evidence="2">The sequence shown here is derived from an EMBL/GenBank/DDBJ whole genome shotgun (WGS) entry which is preliminary data.</text>
</comment>
<sequence length="52" mass="5324">MGGAGERLGPGRGPLERAAARADPGAGVRERSPEVPYPRPAAQGASREVGER</sequence>
<dbReference type="Proteomes" id="UP000318103">
    <property type="component" value="Unassembled WGS sequence"/>
</dbReference>